<accession>A0A540KPV3</accession>
<organism evidence="2 3">
    <name type="scientific">Malus baccata</name>
    <name type="common">Siberian crab apple</name>
    <name type="synonym">Pyrus baccata</name>
    <dbReference type="NCBI Taxonomy" id="106549"/>
    <lineage>
        <taxon>Eukaryota</taxon>
        <taxon>Viridiplantae</taxon>
        <taxon>Streptophyta</taxon>
        <taxon>Embryophyta</taxon>
        <taxon>Tracheophyta</taxon>
        <taxon>Spermatophyta</taxon>
        <taxon>Magnoliopsida</taxon>
        <taxon>eudicotyledons</taxon>
        <taxon>Gunneridae</taxon>
        <taxon>Pentapetalae</taxon>
        <taxon>rosids</taxon>
        <taxon>fabids</taxon>
        <taxon>Rosales</taxon>
        <taxon>Rosaceae</taxon>
        <taxon>Amygdaloideae</taxon>
        <taxon>Maleae</taxon>
        <taxon>Malus</taxon>
    </lineage>
</organism>
<keyword evidence="3" id="KW-1185">Reference proteome</keyword>
<reference evidence="2 3" key="1">
    <citation type="journal article" date="2019" name="G3 (Bethesda)">
        <title>Sequencing of a Wild Apple (Malus baccata) Genome Unravels the Differences Between Cultivated and Wild Apple Species Regarding Disease Resistance and Cold Tolerance.</title>
        <authorList>
            <person name="Chen X."/>
        </authorList>
    </citation>
    <scope>NUCLEOTIDE SEQUENCE [LARGE SCALE GENOMIC DNA]</scope>
    <source>
        <strain evidence="3">cv. Shandingzi</strain>
        <tissue evidence="2">Leaves</tissue>
    </source>
</reference>
<name>A0A540KPV3_MALBA</name>
<evidence type="ECO:0000256" key="1">
    <source>
        <dbReference type="SAM" id="MobiDB-lite"/>
    </source>
</evidence>
<feature type="compositionally biased region" description="Basic and acidic residues" evidence="1">
    <location>
        <begin position="124"/>
        <end position="147"/>
    </location>
</feature>
<dbReference type="Proteomes" id="UP000315295">
    <property type="component" value="Unassembled WGS sequence"/>
</dbReference>
<evidence type="ECO:0000313" key="3">
    <source>
        <dbReference type="Proteomes" id="UP000315295"/>
    </source>
</evidence>
<sequence length="160" mass="17801">MSFFITESPMVRGPVGNMKNGSYMLSGEGRTAFSPRFKSKRQLEGPYIFRGVKERKGRTSQDRLASSLLSLGVTRFLATTAAVMSFFIIESPTVRGPVGDMKDGSHMLSGEGRTASSPRFKSKQRSEGPDIFRGVKERKGRTSQDRISARREFIQAEIQV</sequence>
<feature type="region of interest" description="Disordered" evidence="1">
    <location>
        <begin position="98"/>
        <end position="147"/>
    </location>
</feature>
<dbReference type="EMBL" id="VIEB01001043">
    <property type="protein sequence ID" value="TQD76246.1"/>
    <property type="molecule type" value="Genomic_DNA"/>
</dbReference>
<gene>
    <name evidence="2" type="ORF">C1H46_038225</name>
</gene>
<protein>
    <submittedName>
        <fullName evidence="2">Uncharacterized protein</fullName>
    </submittedName>
</protein>
<proteinExistence type="predicted"/>
<dbReference type="AlphaFoldDB" id="A0A540KPV3"/>
<comment type="caution">
    <text evidence="2">The sequence shown here is derived from an EMBL/GenBank/DDBJ whole genome shotgun (WGS) entry which is preliminary data.</text>
</comment>
<evidence type="ECO:0000313" key="2">
    <source>
        <dbReference type="EMBL" id="TQD76246.1"/>
    </source>
</evidence>